<keyword evidence="6" id="KW-0963">Cytoplasm</keyword>
<keyword evidence="13" id="KW-0862">Zinc</keyword>
<keyword evidence="9" id="KW-0479">Metal-binding</keyword>
<comment type="similarity">
    <text evidence="4">Belongs to the peptidase C19 family.</text>
</comment>
<dbReference type="GO" id="GO:0016579">
    <property type="term" value="P:protein deubiquitination"/>
    <property type="evidence" value="ECO:0007669"/>
    <property type="project" value="InterPro"/>
</dbReference>
<accession>A0A6J2U5I1</accession>
<dbReference type="GO" id="GO:0005813">
    <property type="term" value="C:centrosome"/>
    <property type="evidence" value="ECO:0007669"/>
    <property type="project" value="UniProtKB-SubCell"/>
</dbReference>
<dbReference type="Gene3D" id="3.90.70.10">
    <property type="entry name" value="Cysteine proteinases"/>
    <property type="match status" value="1"/>
</dbReference>
<dbReference type="GO" id="GO:0048471">
    <property type="term" value="C:perinuclear region of cytoplasm"/>
    <property type="evidence" value="ECO:0007669"/>
    <property type="project" value="UniProtKB-SubCell"/>
</dbReference>
<dbReference type="EC" id="3.4.19.12" evidence="5"/>
<feature type="region of interest" description="Disordered" evidence="14">
    <location>
        <begin position="319"/>
        <end position="345"/>
    </location>
</feature>
<dbReference type="SMART" id="SM01052">
    <property type="entry name" value="CAP_GLY"/>
    <property type="match status" value="1"/>
</dbReference>
<organism evidence="16 17">
    <name type="scientific">Drosophila lebanonensis</name>
    <name type="common">Fruit fly</name>
    <name type="synonym">Scaptodrosophila lebanonensis</name>
    <dbReference type="NCBI Taxonomy" id="7225"/>
    <lineage>
        <taxon>Eukaryota</taxon>
        <taxon>Metazoa</taxon>
        <taxon>Ecdysozoa</taxon>
        <taxon>Arthropoda</taxon>
        <taxon>Hexapoda</taxon>
        <taxon>Insecta</taxon>
        <taxon>Pterygota</taxon>
        <taxon>Neoptera</taxon>
        <taxon>Endopterygota</taxon>
        <taxon>Diptera</taxon>
        <taxon>Brachycera</taxon>
        <taxon>Muscomorpha</taxon>
        <taxon>Ephydroidea</taxon>
        <taxon>Drosophilidae</taxon>
        <taxon>Scaptodrosophila</taxon>
    </lineage>
</organism>
<dbReference type="CDD" id="cd02670">
    <property type="entry name" value="Peptidase_C19N"/>
    <property type="match status" value="1"/>
</dbReference>
<keyword evidence="11 17" id="KW-0378">Hydrolase</keyword>
<dbReference type="InterPro" id="IPR036859">
    <property type="entry name" value="CAP-Gly_dom_sf"/>
</dbReference>
<dbReference type="FunFam" id="3.90.70.10:FF:000009">
    <property type="entry name" value="Putative ubiquitin carboxyl-terminal hydrolase CYLD"/>
    <property type="match status" value="1"/>
</dbReference>
<dbReference type="AlphaFoldDB" id="A0A6J2U5I1"/>
<evidence type="ECO:0000256" key="13">
    <source>
        <dbReference type="ARBA" id="ARBA00022833"/>
    </source>
</evidence>
<comment type="catalytic activity">
    <reaction evidence="1">
        <text>Thiol-dependent hydrolysis of ester, thioester, amide, peptide and isopeptide bonds formed by the C-terminal Gly of ubiquitin (a 76-residue protein attached to proteins as an intracellular targeting signal).</text>
        <dbReference type="EC" id="3.4.19.12"/>
    </reaction>
</comment>
<dbReference type="PROSITE" id="PS50235">
    <property type="entry name" value="USP_3"/>
    <property type="match status" value="1"/>
</dbReference>
<dbReference type="Gene3D" id="2.30.30.190">
    <property type="entry name" value="CAP Gly-rich-like domain"/>
    <property type="match status" value="1"/>
</dbReference>
<dbReference type="OrthoDB" id="6287070at2759"/>
<dbReference type="Pfam" id="PF00443">
    <property type="entry name" value="UCH"/>
    <property type="match status" value="1"/>
</dbReference>
<dbReference type="GO" id="GO:0006508">
    <property type="term" value="P:proteolysis"/>
    <property type="evidence" value="ECO:0007669"/>
    <property type="project" value="UniProtKB-KW"/>
</dbReference>
<dbReference type="InterPro" id="IPR000938">
    <property type="entry name" value="CAP-Gly_domain"/>
</dbReference>
<evidence type="ECO:0000256" key="6">
    <source>
        <dbReference type="ARBA" id="ARBA00022490"/>
    </source>
</evidence>
<evidence type="ECO:0000256" key="10">
    <source>
        <dbReference type="ARBA" id="ARBA00022786"/>
    </source>
</evidence>
<evidence type="ECO:0000256" key="9">
    <source>
        <dbReference type="ARBA" id="ARBA00022723"/>
    </source>
</evidence>
<sequence>MENNNAFIKYAVASHKVELNAHSDVIRASGKPRSELQIEPGTLIKIVRSCENFKIVQVLDYLRHDFTCENLYECAENKLIEVSEDVWPYVISIEHSLRRLLFVSNKNQCRWIVNLKPNDLLSVKGEQFGKEGVYFDCIVRYIGPVQELHAVGYFFGLELLHLDNGKSPQSNHIEFSHKYMQCDPYLSIITTADWITPISNESNKKLTARERINETIEKVRTAIVTPNSNSYMNRTKKSKTPQANSKFYDYLPKGTDLPVGGAPLHGENSISPRYNQDHSKATINNNELGLEHKYAKANTFSVPQKISHNIDLLKTEKEQPLNSNKAARSDPLFKKDGENTVNKNATNNENIPIIADTRMPDTVDLADLLGTNWPKNAGDAAMILNRSHTNMESSKMEEELGEFDLVSASDRILPTVPNESTLTAPFTSTNHSNVCAPKTQDFIEVSGMKLTVGSLVEVSNLDYSSDLYGVIRWIGVPPGLTNVLVGVELEDDSDLKNVPVTDGSFNGFRLFQCHGERAIFVSPNKCSTDRRFIDADGVVPGSKGGINGDAGLFGHVDCPSIVGAVAPLSTHNFKELQDICGKFKGIQGHHNSCYLDATLFSMFTFTSVFDSLLYRCQNDMDISNYEQVQTVLREEIVNPLRKNGFVRADRVMKLRKLLDQLSSVSGLTTEEKDPEEFLNSLLAQIMRVEPFLKLSSGQDSYFYQLFVEKDETLTFPTVQQLFEQSFFSSDIKLKEVPSCLIIQMPRFGKNYKMYPRILPSQILDVTDIIEDSPRQCSVCGKLAGFECHDCFQSLHGENGLECTAFCEKCLDTVHMHEKRTNHCTKKIAVPRDFKAMADHMVIPRLYMELFAVVCIETSHYVTFVKAGSGPDAPWCFFDSMADRKGERNGYNIPEMIPVREVPQWLSDEGARAVNESSTNDKVLPEHAKRLFCDAYMCMYQSTDVMMYH</sequence>
<evidence type="ECO:0000256" key="12">
    <source>
        <dbReference type="ARBA" id="ARBA00022807"/>
    </source>
</evidence>
<dbReference type="InterPro" id="IPR028889">
    <property type="entry name" value="USP"/>
</dbReference>
<evidence type="ECO:0000313" key="16">
    <source>
        <dbReference type="Proteomes" id="UP000504634"/>
    </source>
</evidence>
<keyword evidence="10" id="KW-0833">Ubl conjugation pathway</keyword>
<keyword evidence="8" id="KW-0645">Protease</keyword>
<feature type="domain" description="USP" evidence="15">
    <location>
        <begin position="584"/>
        <end position="942"/>
    </location>
</feature>
<name>A0A6J2U5I1_DROLE</name>
<dbReference type="SUPFAM" id="SSF74924">
    <property type="entry name" value="Cap-Gly domain"/>
    <property type="match status" value="1"/>
</dbReference>
<evidence type="ECO:0000313" key="17">
    <source>
        <dbReference type="RefSeq" id="XP_030383624.1"/>
    </source>
</evidence>
<dbReference type="InterPro" id="IPR001394">
    <property type="entry name" value="Peptidase_C19_UCH"/>
</dbReference>
<gene>
    <name evidence="17" type="primary">LOC115631106</name>
</gene>
<keyword evidence="7" id="KW-0597">Phosphoprotein</keyword>
<evidence type="ECO:0000256" key="1">
    <source>
        <dbReference type="ARBA" id="ARBA00000707"/>
    </source>
</evidence>
<dbReference type="GO" id="GO:0004843">
    <property type="term" value="F:cysteine-type deubiquitinase activity"/>
    <property type="evidence" value="ECO:0007669"/>
    <property type="project" value="UniProtKB-EC"/>
</dbReference>
<comment type="subcellular location">
    <subcellularLocation>
        <location evidence="2">Cytoplasm</location>
        <location evidence="2">Cytoskeleton</location>
        <location evidence="2">Microtubule organizing center</location>
        <location evidence="2">Centrosome</location>
    </subcellularLocation>
    <subcellularLocation>
        <location evidence="3">Cytoplasm</location>
        <location evidence="3">Perinuclear region</location>
    </subcellularLocation>
</comment>
<dbReference type="GO" id="GO:0046872">
    <property type="term" value="F:metal ion binding"/>
    <property type="evidence" value="ECO:0007669"/>
    <property type="project" value="UniProtKB-KW"/>
</dbReference>
<evidence type="ECO:0000256" key="3">
    <source>
        <dbReference type="ARBA" id="ARBA00004556"/>
    </source>
</evidence>
<dbReference type="GeneID" id="115631106"/>
<dbReference type="CTD" id="1540"/>
<protein>
    <recommendedName>
        <fullName evidence="5">ubiquitinyl hydrolase 1</fullName>
        <ecNumber evidence="5">3.4.19.12</ecNumber>
    </recommendedName>
</protein>
<evidence type="ECO:0000256" key="7">
    <source>
        <dbReference type="ARBA" id="ARBA00022553"/>
    </source>
</evidence>
<proteinExistence type="inferred from homology"/>
<dbReference type="FunFam" id="2.30.30.190:FF:000020">
    <property type="entry name" value="Cylindromatosis, isoform D"/>
    <property type="match status" value="1"/>
</dbReference>
<dbReference type="PANTHER" id="PTHR11830">
    <property type="entry name" value="40S RIBOSOMAL PROTEIN S3A"/>
    <property type="match status" value="1"/>
</dbReference>
<dbReference type="Pfam" id="PF01302">
    <property type="entry name" value="CAP_GLY"/>
    <property type="match status" value="1"/>
</dbReference>
<dbReference type="RefSeq" id="XP_030383624.1">
    <property type="nucleotide sequence ID" value="XM_030527764.1"/>
</dbReference>
<reference evidence="17" key="1">
    <citation type="submission" date="2025-08" db="UniProtKB">
        <authorList>
            <consortium name="RefSeq"/>
        </authorList>
    </citation>
    <scope>IDENTIFICATION</scope>
    <source>
        <strain evidence="17">11010-0011.00</strain>
        <tissue evidence="17">Whole body</tissue>
    </source>
</reference>
<dbReference type="Proteomes" id="UP000504634">
    <property type="component" value="Unplaced"/>
</dbReference>
<evidence type="ECO:0000259" key="15">
    <source>
        <dbReference type="PROSITE" id="PS50235"/>
    </source>
</evidence>
<keyword evidence="12" id="KW-0788">Thiol protease</keyword>
<dbReference type="SUPFAM" id="SSF54001">
    <property type="entry name" value="Cysteine proteinases"/>
    <property type="match status" value="1"/>
</dbReference>
<evidence type="ECO:0000256" key="8">
    <source>
        <dbReference type="ARBA" id="ARBA00022670"/>
    </source>
</evidence>
<dbReference type="InterPro" id="IPR038765">
    <property type="entry name" value="Papain-like_cys_pep_sf"/>
</dbReference>
<feature type="compositionally biased region" description="Basic and acidic residues" evidence="14">
    <location>
        <begin position="327"/>
        <end position="338"/>
    </location>
</feature>
<evidence type="ECO:0000256" key="4">
    <source>
        <dbReference type="ARBA" id="ARBA00009085"/>
    </source>
</evidence>
<evidence type="ECO:0000256" key="14">
    <source>
        <dbReference type="SAM" id="MobiDB-lite"/>
    </source>
</evidence>
<keyword evidence="16" id="KW-1185">Reference proteome</keyword>
<evidence type="ECO:0000256" key="11">
    <source>
        <dbReference type="ARBA" id="ARBA00022801"/>
    </source>
</evidence>
<evidence type="ECO:0000256" key="2">
    <source>
        <dbReference type="ARBA" id="ARBA00004300"/>
    </source>
</evidence>
<evidence type="ECO:0000256" key="5">
    <source>
        <dbReference type="ARBA" id="ARBA00012759"/>
    </source>
</evidence>